<name>A0A371DEE4_9APHY</name>
<dbReference type="Proteomes" id="UP000256964">
    <property type="component" value="Unassembled WGS sequence"/>
</dbReference>
<dbReference type="AlphaFoldDB" id="A0A371DEE4"/>
<keyword evidence="3" id="KW-1185">Reference proteome</keyword>
<gene>
    <name evidence="2" type="ORF">OH76DRAFT_370915</name>
</gene>
<reference evidence="2 3" key="1">
    <citation type="journal article" date="2018" name="Biotechnol. Biofuels">
        <title>Integrative visual omics of the white-rot fungus Polyporus brumalis exposes the biotechnological potential of its oxidative enzymes for delignifying raw plant biomass.</title>
        <authorList>
            <person name="Miyauchi S."/>
            <person name="Rancon A."/>
            <person name="Drula E."/>
            <person name="Hage H."/>
            <person name="Chaduli D."/>
            <person name="Favel A."/>
            <person name="Grisel S."/>
            <person name="Henrissat B."/>
            <person name="Herpoel-Gimbert I."/>
            <person name="Ruiz-Duenas F.J."/>
            <person name="Chevret D."/>
            <person name="Hainaut M."/>
            <person name="Lin J."/>
            <person name="Wang M."/>
            <person name="Pangilinan J."/>
            <person name="Lipzen A."/>
            <person name="Lesage-Meessen L."/>
            <person name="Navarro D."/>
            <person name="Riley R."/>
            <person name="Grigoriev I.V."/>
            <person name="Zhou S."/>
            <person name="Raouche S."/>
            <person name="Rosso M.N."/>
        </authorList>
    </citation>
    <scope>NUCLEOTIDE SEQUENCE [LARGE SCALE GENOMIC DNA]</scope>
    <source>
        <strain evidence="2 3">BRFM 1820</strain>
    </source>
</reference>
<evidence type="ECO:0000313" key="3">
    <source>
        <dbReference type="Proteomes" id="UP000256964"/>
    </source>
</evidence>
<protein>
    <submittedName>
        <fullName evidence="2">Uncharacterized protein</fullName>
    </submittedName>
</protein>
<dbReference type="EMBL" id="KZ857397">
    <property type="protein sequence ID" value="RDX50888.1"/>
    <property type="molecule type" value="Genomic_DNA"/>
</dbReference>
<feature type="region of interest" description="Disordered" evidence="1">
    <location>
        <begin position="54"/>
        <end position="79"/>
    </location>
</feature>
<organism evidence="2 3">
    <name type="scientific">Lentinus brumalis</name>
    <dbReference type="NCBI Taxonomy" id="2498619"/>
    <lineage>
        <taxon>Eukaryota</taxon>
        <taxon>Fungi</taxon>
        <taxon>Dikarya</taxon>
        <taxon>Basidiomycota</taxon>
        <taxon>Agaricomycotina</taxon>
        <taxon>Agaricomycetes</taxon>
        <taxon>Polyporales</taxon>
        <taxon>Polyporaceae</taxon>
        <taxon>Lentinus</taxon>
    </lineage>
</organism>
<evidence type="ECO:0000256" key="1">
    <source>
        <dbReference type="SAM" id="MobiDB-lite"/>
    </source>
</evidence>
<accession>A0A371DEE4</accession>
<sequence>MEPSWLLWPGTRSRGVAFMSKVQGPSARDAAPPSWRCRCRWRYQIEMVMSMAMGPAQPGGARSKPDIGRHHAAVQGAKTEEQNSGRCACTRIRTREGVPGQHPTTRGSGEGRRDVRRAKELLGCWIWRGRAYRGTGISMMVARPGRGWEEAKSHVWGSGKGQQEGRRWLREGRLKEYVVPAGRERKPLRTSCTAGKRGMLQRGCPGARSEHPGLPERAQTLSQRRAWVFQTQHTCNVTILSDNTRRRLPSSSSIPCGGAVFGVQACSCAQLPGRGRLPRALIARQVRGGRRGGRQA</sequence>
<evidence type="ECO:0000313" key="2">
    <source>
        <dbReference type="EMBL" id="RDX50888.1"/>
    </source>
</evidence>
<proteinExistence type="predicted"/>
<feature type="region of interest" description="Disordered" evidence="1">
    <location>
        <begin position="93"/>
        <end position="113"/>
    </location>
</feature>